<dbReference type="Pfam" id="PF17200">
    <property type="entry name" value="sCache_2"/>
    <property type="match status" value="1"/>
</dbReference>
<dbReference type="PANTHER" id="PTHR32089:SF119">
    <property type="entry name" value="METHYL-ACCEPTING CHEMOTAXIS PROTEIN CTPL"/>
    <property type="match status" value="1"/>
</dbReference>
<reference evidence="12 13" key="1">
    <citation type="submission" date="2024-04" db="EMBL/GenBank/DDBJ databases">
        <title>Dissimilatory iodate-reducing microorganisms contribute to the enrichment of iodine in groundwater.</title>
        <authorList>
            <person name="Jiang Z."/>
        </authorList>
    </citation>
    <scope>NUCLEOTIDE SEQUENCE [LARGE SCALE GENOMIC DNA]</scope>
    <source>
        <strain evidence="12 13">NCP973</strain>
    </source>
</reference>
<feature type="domain" description="Methyl-accepting transducer" evidence="10">
    <location>
        <begin position="284"/>
        <end position="520"/>
    </location>
</feature>
<gene>
    <name evidence="12" type="ORF">AADV58_15340</name>
</gene>
<accession>A0ABZ2XFJ2</accession>
<feature type="domain" description="HAMP" evidence="11">
    <location>
        <begin position="240"/>
        <end position="286"/>
    </location>
</feature>
<dbReference type="PANTHER" id="PTHR32089">
    <property type="entry name" value="METHYL-ACCEPTING CHEMOTAXIS PROTEIN MCPB"/>
    <property type="match status" value="1"/>
</dbReference>
<evidence type="ECO:0000313" key="12">
    <source>
        <dbReference type="EMBL" id="WZJ21305.1"/>
    </source>
</evidence>
<evidence type="ECO:0000256" key="1">
    <source>
        <dbReference type="ARBA" id="ARBA00004651"/>
    </source>
</evidence>
<keyword evidence="6 8" id="KW-0807">Transducer</keyword>
<dbReference type="Proteomes" id="UP001479520">
    <property type="component" value="Chromosome"/>
</dbReference>
<evidence type="ECO:0000259" key="11">
    <source>
        <dbReference type="PROSITE" id="PS50885"/>
    </source>
</evidence>
<evidence type="ECO:0000259" key="10">
    <source>
        <dbReference type="PROSITE" id="PS50111"/>
    </source>
</evidence>
<keyword evidence="2" id="KW-1003">Cell membrane</keyword>
<protein>
    <submittedName>
        <fullName evidence="12">Methyl-accepting chemotaxis protein</fullName>
    </submittedName>
</protein>
<evidence type="ECO:0000313" key="13">
    <source>
        <dbReference type="Proteomes" id="UP001479520"/>
    </source>
</evidence>
<dbReference type="PRINTS" id="PR00260">
    <property type="entry name" value="CHEMTRNSDUCR"/>
</dbReference>
<evidence type="ECO:0000256" key="3">
    <source>
        <dbReference type="ARBA" id="ARBA00022692"/>
    </source>
</evidence>
<evidence type="ECO:0000256" key="7">
    <source>
        <dbReference type="ARBA" id="ARBA00029447"/>
    </source>
</evidence>
<dbReference type="SUPFAM" id="SSF58104">
    <property type="entry name" value="Methyl-accepting chemotaxis protein (MCP) signaling domain"/>
    <property type="match status" value="1"/>
</dbReference>
<dbReference type="EMBL" id="CP151406">
    <property type="protein sequence ID" value="WZJ21305.1"/>
    <property type="molecule type" value="Genomic_DNA"/>
</dbReference>
<feature type="transmembrane region" description="Helical" evidence="9">
    <location>
        <begin position="206"/>
        <end position="225"/>
    </location>
</feature>
<dbReference type="InterPro" id="IPR004089">
    <property type="entry name" value="MCPsignal_dom"/>
</dbReference>
<sequence>MQNYRNWQPFGDITVSIFSFSSMKGRLTLSVLVALLGLILLGTFQILHLRAQLLEDRKATLNAAVDIATSTIKAFHEQETKGELSREQAQKHATDALRGMRYLGPEYFYVYDSKGMGVMHPIRPEYVGKSHWDRQDKQGNYTVRDLVKTALDKTGFTETQTAKPGSEALVPKLQRVEHFAPWDWVVGTGLYIDDLDALFYQQLRNAGIVIGLILLLVGGITWWVARSLLAQIGGEPALAVATMSKVAAGDLTVTIDRTIPGSLLGELNQLVEALRRMMANISQNASQVAAAAQEISDTSARVADAASAQTDATQTMAAAMEELTVSITHVSSNAGETEEHASSAAELADQGERSVETVAANIATMAGTVGEAAEKVRTLSANAQEVARIASVIKDIAGQTNLLALNAAIEAARAGEQGRGFAVVADEVRVLAERTEKATLEISGVVDRIQRETLNAARVMDTALPEAEQARTTAGETTELLHRIAEGSRAAQSLVRDVAASTREQSEASTSLAQQVERIANQVEDTGESMRTTAQAAQSLLDTARNLSAETARFKV</sequence>
<feature type="transmembrane region" description="Helical" evidence="9">
    <location>
        <begin position="27"/>
        <end position="49"/>
    </location>
</feature>
<dbReference type="CDD" id="cd11386">
    <property type="entry name" value="MCP_signal"/>
    <property type="match status" value="1"/>
</dbReference>
<dbReference type="PROSITE" id="PS50111">
    <property type="entry name" value="CHEMOTAXIS_TRANSDUC_2"/>
    <property type="match status" value="1"/>
</dbReference>
<evidence type="ECO:0000256" key="2">
    <source>
        <dbReference type="ARBA" id="ARBA00022475"/>
    </source>
</evidence>
<evidence type="ECO:0000256" key="8">
    <source>
        <dbReference type="PROSITE-ProRule" id="PRU00284"/>
    </source>
</evidence>
<keyword evidence="13" id="KW-1185">Reference proteome</keyword>
<name>A0ABZ2XFJ2_9RHOO</name>
<dbReference type="SMART" id="SM00283">
    <property type="entry name" value="MA"/>
    <property type="match status" value="1"/>
</dbReference>
<proteinExistence type="inferred from homology"/>
<organism evidence="12 13">
    <name type="scientific">Azonexus hydrophilus</name>
    <dbReference type="NCBI Taxonomy" id="418702"/>
    <lineage>
        <taxon>Bacteria</taxon>
        <taxon>Pseudomonadati</taxon>
        <taxon>Pseudomonadota</taxon>
        <taxon>Betaproteobacteria</taxon>
        <taxon>Rhodocyclales</taxon>
        <taxon>Azonexaceae</taxon>
        <taxon>Azonexus</taxon>
    </lineage>
</organism>
<dbReference type="PROSITE" id="PS50885">
    <property type="entry name" value="HAMP"/>
    <property type="match status" value="1"/>
</dbReference>
<comment type="subcellular location">
    <subcellularLocation>
        <location evidence="1">Cell membrane</location>
        <topology evidence="1">Multi-pass membrane protein</topology>
    </subcellularLocation>
</comment>
<evidence type="ECO:0000256" key="5">
    <source>
        <dbReference type="ARBA" id="ARBA00023136"/>
    </source>
</evidence>
<dbReference type="SMART" id="SM01049">
    <property type="entry name" value="Cache_2"/>
    <property type="match status" value="1"/>
</dbReference>
<keyword evidence="4 9" id="KW-1133">Transmembrane helix</keyword>
<dbReference type="Gene3D" id="3.30.450.20">
    <property type="entry name" value="PAS domain"/>
    <property type="match status" value="1"/>
</dbReference>
<dbReference type="InterPro" id="IPR003660">
    <property type="entry name" value="HAMP_dom"/>
</dbReference>
<keyword evidence="5 9" id="KW-0472">Membrane</keyword>
<dbReference type="InterPro" id="IPR004090">
    <property type="entry name" value="Chemotax_Me-accpt_rcpt"/>
</dbReference>
<evidence type="ECO:0000256" key="6">
    <source>
        <dbReference type="ARBA" id="ARBA00023224"/>
    </source>
</evidence>
<dbReference type="Pfam" id="PF00015">
    <property type="entry name" value="MCPsignal"/>
    <property type="match status" value="1"/>
</dbReference>
<keyword evidence="3 9" id="KW-0812">Transmembrane</keyword>
<comment type="similarity">
    <text evidence="7">Belongs to the methyl-accepting chemotaxis (MCP) protein family.</text>
</comment>
<dbReference type="RefSeq" id="WP_341743617.1">
    <property type="nucleotide sequence ID" value="NZ_CP151406.1"/>
</dbReference>
<evidence type="ECO:0000256" key="4">
    <source>
        <dbReference type="ARBA" id="ARBA00022989"/>
    </source>
</evidence>
<evidence type="ECO:0000256" key="9">
    <source>
        <dbReference type="SAM" id="Phobius"/>
    </source>
</evidence>
<dbReference type="Gene3D" id="1.10.287.950">
    <property type="entry name" value="Methyl-accepting chemotaxis protein"/>
    <property type="match status" value="1"/>
</dbReference>
<dbReference type="InterPro" id="IPR033480">
    <property type="entry name" value="sCache_2"/>
</dbReference>